<accession>A0AAX2ZT87</accession>
<evidence type="ECO:0000313" key="4">
    <source>
        <dbReference type="Proteomes" id="UP001162885"/>
    </source>
</evidence>
<dbReference type="EMBL" id="CP060016">
    <property type="protein sequence ID" value="UNB98610.1"/>
    <property type="molecule type" value="Genomic_DNA"/>
</dbReference>
<dbReference type="RefSeq" id="WP_077742116.1">
    <property type="nucleotide sequence ID" value="NZ_AP022579.1"/>
</dbReference>
<dbReference type="Proteomes" id="UP001162885">
    <property type="component" value="Chromosome"/>
</dbReference>
<reference evidence="1" key="2">
    <citation type="submission" date="2020-02" db="EMBL/GenBank/DDBJ databases">
        <authorList>
            <person name="Matsumoto Y."/>
            <person name="Motooka D."/>
            <person name="Nakamura S."/>
        </authorList>
    </citation>
    <scope>NUCLEOTIDE SEQUENCE</scope>
    <source>
        <strain evidence="1">JCM 15653</strain>
    </source>
</reference>
<organism evidence="2 4">
    <name type="scientific">Mycolicibacterium boenickei</name>
    <dbReference type="NCBI Taxonomy" id="146017"/>
    <lineage>
        <taxon>Bacteria</taxon>
        <taxon>Bacillati</taxon>
        <taxon>Actinomycetota</taxon>
        <taxon>Actinomycetes</taxon>
        <taxon>Mycobacteriales</taxon>
        <taxon>Mycobacteriaceae</taxon>
        <taxon>Mycolicibacterium</taxon>
    </lineage>
</organism>
<keyword evidence="3" id="KW-1185">Reference proteome</keyword>
<dbReference type="Proteomes" id="UP000466683">
    <property type="component" value="Chromosome"/>
</dbReference>
<sequence>MTSAIVEVGPVTVRGPGPDSDLAAIAVAGIDDEIVLVDDEPATVSDLWVEVLDAAAAGARNLTLVCPTWWAADRCDRVRESAARAGAEVVVLQRVQVVSAALSGAWVVVEIAEEVVVVSGADTRRITLARHAEEDLDPETVVRAVMALGGVPDEVAVDAPAEVSGGVVLGNAVVAGLRSRGVRAALAGSRAWRDALVVPDPPVLATPAGRRGRPGRIVLGTAMVLAVALGGIAFAQGRPADQVAMTVLVEGRVGMQIPAGWSVRRITEGPGSARVQVVSPADPQVMIHLTQSGIGDGALADTLRRALREQPPGIFVDFDASAVVAGRPVVSYREVREGREIRWVVFVDGPVRIAIGCQSGQGHAEAVRAPCEAAAGSAHAAS</sequence>
<reference evidence="2 4" key="3">
    <citation type="journal article" date="2022" name="BMC Genomics">
        <title>Comparative genome analysis of mycobacteria focusing on tRNA and non-coding RNA.</title>
        <authorList>
            <person name="Behra P.R.K."/>
            <person name="Pettersson B.M.F."/>
            <person name="Ramesh M."/>
            <person name="Das S."/>
            <person name="Dasgupta S."/>
            <person name="Kirsebom L.A."/>
        </authorList>
    </citation>
    <scope>NUCLEOTIDE SEQUENCE [LARGE SCALE GENOMIC DNA]</scope>
    <source>
        <strain evidence="2 4">DSM 44677</strain>
    </source>
</reference>
<dbReference type="InterPro" id="IPR023840">
    <property type="entry name" value="T7SS_Rv3446c"/>
</dbReference>
<protein>
    <submittedName>
        <fullName evidence="2">Type VII secretion-associated protein</fullName>
    </submittedName>
</protein>
<dbReference type="NCBIfam" id="TIGR03931">
    <property type="entry name" value="T7SS_Rv3446c"/>
    <property type="match status" value="1"/>
</dbReference>
<reference evidence="1 3" key="1">
    <citation type="journal article" date="2019" name="Emerg. Microbes Infect.">
        <title>Comprehensive subspecies identification of 175 nontuberculous mycobacteria species based on 7547 genomic profiles.</title>
        <authorList>
            <person name="Matsumoto Y."/>
            <person name="Kinjo T."/>
            <person name="Motooka D."/>
            <person name="Nabeya D."/>
            <person name="Jung N."/>
            <person name="Uechi K."/>
            <person name="Horii T."/>
            <person name="Iida T."/>
            <person name="Fujita J."/>
            <person name="Nakamura S."/>
        </authorList>
    </citation>
    <scope>NUCLEOTIDE SEQUENCE [LARGE SCALE GENOMIC DNA]</scope>
    <source>
        <strain evidence="1 3">JCM 15653</strain>
    </source>
</reference>
<dbReference type="AlphaFoldDB" id="A0AAX2ZT87"/>
<evidence type="ECO:0000313" key="1">
    <source>
        <dbReference type="EMBL" id="BBX94449.1"/>
    </source>
</evidence>
<name>A0AAX2ZT87_9MYCO</name>
<dbReference type="EMBL" id="AP022579">
    <property type="protein sequence ID" value="BBX94449.1"/>
    <property type="molecule type" value="Genomic_DNA"/>
</dbReference>
<gene>
    <name evidence="2" type="ORF">H5U98_24280</name>
    <name evidence="1" type="ORF">MBOE_60980</name>
</gene>
<proteinExistence type="predicted"/>
<evidence type="ECO:0000313" key="3">
    <source>
        <dbReference type="Proteomes" id="UP000466683"/>
    </source>
</evidence>
<evidence type="ECO:0000313" key="2">
    <source>
        <dbReference type="EMBL" id="UNB98610.1"/>
    </source>
</evidence>